<feature type="domain" description="UvrD-like helicase C-terminal" evidence="13">
    <location>
        <begin position="283"/>
        <end position="514"/>
    </location>
</feature>
<evidence type="ECO:0000256" key="8">
    <source>
        <dbReference type="ARBA" id="ARBA00034617"/>
    </source>
</evidence>
<keyword evidence="6" id="KW-0238">DNA-binding</keyword>
<keyword evidence="3 11" id="KW-0378">Hydrolase</keyword>
<name>A0A0G0N7I4_9BACT</name>
<evidence type="ECO:0000256" key="5">
    <source>
        <dbReference type="ARBA" id="ARBA00022840"/>
    </source>
</evidence>
<dbReference type="PROSITE" id="PS51198">
    <property type="entry name" value="UVRD_HELICASE_ATP_BIND"/>
    <property type="match status" value="1"/>
</dbReference>
<dbReference type="InterPro" id="IPR014017">
    <property type="entry name" value="DNA_helicase_UvrD-like_C"/>
</dbReference>
<dbReference type="InterPro" id="IPR027417">
    <property type="entry name" value="P-loop_NTPase"/>
</dbReference>
<evidence type="ECO:0000256" key="2">
    <source>
        <dbReference type="ARBA" id="ARBA00022741"/>
    </source>
</evidence>
<keyword evidence="2 11" id="KW-0547">Nucleotide-binding</keyword>
<dbReference type="GO" id="GO:0005524">
    <property type="term" value="F:ATP binding"/>
    <property type="evidence" value="ECO:0007669"/>
    <property type="project" value="UniProtKB-UniRule"/>
</dbReference>
<dbReference type="GO" id="GO:0043138">
    <property type="term" value="F:3'-5' DNA helicase activity"/>
    <property type="evidence" value="ECO:0007669"/>
    <property type="project" value="UniProtKB-EC"/>
</dbReference>
<evidence type="ECO:0000259" key="13">
    <source>
        <dbReference type="PROSITE" id="PS51217"/>
    </source>
</evidence>
<dbReference type="Gene3D" id="1.10.486.10">
    <property type="entry name" value="PCRA, domain 4"/>
    <property type="match status" value="2"/>
</dbReference>
<evidence type="ECO:0000313" key="15">
    <source>
        <dbReference type="Proteomes" id="UP000034665"/>
    </source>
</evidence>
<dbReference type="InterPro" id="IPR014016">
    <property type="entry name" value="UvrD-like_ATP-bd"/>
</dbReference>
<evidence type="ECO:0000256" key="1">
    <source>
        <dbReference type="ARBA" id="ARBA00009922"/>
    </source>
</evidence>
<dbReference type="InterPro" id="IPR013986">
    <property type="entry name" value="DExx_box_DNA_helicase_dom_sf"/>
</dbReference>
<dbReference type="Pfam" id="PF13361">
    <property type="entry name" value="UvrD_C"/>
    <property type="match status" value="2"/>
</dbReference>
<comment type="caution">
    <text evidence="14">The sequence shown here is derived from an EMBL/GenBank/DDBJ whole genome shotgun (WGS) entry which is preliminary data.</text>
</comment>
<dbReference type="AlphaFoldDB" id="A0A0G0N7I4"/>
<evidence type="ECO:0000256" key="4">
    <source>
        <dbReference type="ARBA" id="ARBA00022806"/>
    </source>
</evidence>
<dbReference type="EMBL" id="LBWR01000003">
    <property type="protein sequence ID" value="KKR12094.1"/>
    <property type="molecule type" value="Genomic_DNA"/>
</dbReference>
<dbReference type="InterPro" id="IPR000212">
    <property type="entry name" value="DNA_helicase_UvrD/REP"/>
</dbReference>
<protein>
    <recommendedName>
        <fullName evidence="9">DNA 3'-5' helicase</fullName>
        <ecNumber evidence="9">5.6.2.4</ecNumber>
    </recommendedName>
</protein>
<evidence type="ECO:0000256" key="11">
    <source>
        <dbReference type="PROSITE-ProRule" id="PRU00560"/>
    </source>
</evidence>
<dbReference type="GO" id="GO:0016887">
    <property type="term" value="F:ATP hydrolysis activity"/>
    <property type="evidence" value="ECO:0007669"/>
    <property type="project" value="RHEA"/>
</dbReference>
<evidence type="ECO:0000256" key="6">
    <source>
        <dbReference type="ARBA" id="ARBA00023125"/>
    </source>
</evidence>
<evidence type="ECO:0000256" key="10">
    <source>
        <dbReference type="ARBA" id="ARBA00048988"/>
    </source>
</evidence>
<dbReference type="CDD" id="cd17932">
    <property type="entry name" value="DEXQc_UvrD"/>
    <property type="match status" value="1"/>
</dbReference>
<dbReference type="PANTHER" id="PTHR11070">
    <property type="entry name" value="UVRD / RECB / PCRA DNA HELICASE FAMILY MEMBER"/>
    <property type="match status" value="1"/>
</dbReference>
<gene>
    <name evidence="14" type="ORF">UT41_C0003G0021</name>
</gene>
<dbReference type="GO" id="GO:0005829">
    <property type="term" value="C:cytosol"/>
    <property type="evidence" value="ECO:0007669"/>
    <property type="project" value="TreeGrafter"/>
</dbReference>
<keyword evidence="7" id="KW-0413">Isomerase</keyword>
<dbReference type="PATRIC" id="fig|1619013.3.peg.869"/>
<sequence length="600" mass="69043">MMQFDELNDKQRSAVEHGEGPLLIVAGAGSGKTKTLTSRLAALLHSGVKPENIVAITFTNKAAGEMKERTEKILDKDKEAFKSMFLGTFHSFGARILKKEARIFGRNSNYTIFDADDSKSLIKKVAAGAELSERDAKRLTPLVLRREFSKIKDEMIDPEQAEDEVVYKLFKLYELALQNNNAFDFDDLIQKPGMLFLGNPEILNEYQERFRYILVDEYQDTNTAQYMLIKLLASKYRNLSVVGDDQQSIFKFRGSDFRNFLNFEKDWPDAKVVLLEENYRSTQNIIKAASAVISHNHLQKSKTLWTNNPEGGKVRVVEQYSADGEAEWIAGHIDAMRLFSTEQGSIAILYRTNAQSRAIEQALIERGMSYRIFGGLKFYERKEIKDLVAALRYGSNPQDTISLDRLKKSFLKKPYTQLKEELPQKAAVLRPVELLGYILMATDYFNYIERTQTNSVERIENIKELIEFATRFERMEDFLERISLLESTDTVKKKDLRNLKDNVVNLMTIHMAKGSEFDAVFVVGVNDGLIPHQMSYNNENEIEEERRLMYVAMTRARKELYLTFYNLPSRFLSEIPSGLMQFEGGGGRSFDDEERYIDMD</sequence>
<reference evidence="14 15" key="1">
    <citation type="journal article" date="2015" name="Nature">
        <title>rRNA introns, odd ribosomes, and small enigmatic genomes across a large radiation of phyla.</title>
        <authorList>
            <person name="Brown C.T."/>
            <person name="Hug L.A."/>
            <person name="Thomas B.C."/>
            <person name="Sharon I."/>
            <person name="Castelle C.J."/>
            <person name="Singh A."/>
            <person name="Wilkins M.J."/>
            <person name="Williams K.H."/>
            <person name="Banfield J.F."/>
        </authorList>
    </citation>
    <scope>NUCLEOTIDE SEQUENCE [LARGE SCALE GENOMIC DNA]</scope>
</reference>
<dbReference type="GO" id="GO:0000725">
    <property type="term" value="P:recombinational repair"/>
    <property type="evidence" value="ECO:0007669"/>
    <property type="project" value="TreeGrafter"/>
</dbReference>
<organism evidence="14 15">
    <name type="scientific">Candidatus Wolfebacteria bacterium GW2011_GWC2_39_22</name>
    <dbReference type="NCBI Taxonomy" id="1619013"/>
    <lineage>
        <taxon>Bacteria</taxon>
        <taxon>Candidatus Wolfeibacteriota</taxon>
    </lineage>
</organism>
<feature type="binding site" evidence="11">
    <location>
        <begin position="26"/>
        <end position="33"/>
    </location>
    <ligand>
        <name>ATP</name>
        <dbReference type="ChEBI" id="CHEBI:30616"/>
    </ligand>
</feature>
<comment type="catalytic activity">
    <reaction evidence="8">
        <text>Couples ATP hydrolysis with the unwinding of duplex DNA by translocating in the 3'-5' direction.</text>
        <dbReference type="EC" id="5.6.2.4"/>
    </reaction>
</comment>
<evidence type="ECO:0000256" key="3">
    <source>
        <dbReference type="ARBA" id="ARBA00022801"/>
    </source>
</evidence>
<dbReference type="Pfam" id="PF00580">
    <property type="entry name" value="UvrD-helicase"/>
    <property type="match status" value="1"/>
</dbReference>
<dbReference type="PROSITE" id="PS51217">
    <property type="entry name" value="UVRD_HELICASE_CTER"/>
    <property type="match status" value="1"/>
</dbReference>
<dbReference type="GO" id="GO:0003677">
    <property type="term" value="F:DNA binding"/>
    <property type="evidence" value="ECO:0007669"/>
    <property type="project" value="UniProtKB-KW"/>
</dbReference>
<dbReference type="Gene3D" id="1.10.10.160">
    <property type="match status" value="1"/>
</dbReference>
<evidence type="ECO:0000259" key="12">
    <source>
        <dbReference type="PROSITE" id="PS51198"/>
    </source>
</evidence>
<comment type="similarity">
    <text evidence="1">Belongs to the helicase family. UvrD subfamily.</text>
</comment>
<dbReference type="SUPFAM" id="SSF52540">
    <property type="entry name" value="P-loop containing nucleoside triphosphate hydrolases"/>
    <property type="match status" value="1"/>
</dbReference>
<dbReference type="Gene3D" id="3.40.50.300">
    <property type="entry name" value="P-loop containing nucleotide triphosphate hydrolases"/>
    <property type="match status" value="3"/>
</dbReference>
<dbReference type="STRING" id="1619013.UT41_C0003G0021"/>
<accession>A0A0G0N7I4</accession>
<dbReference type="CDD" id="cd18807">
    <property type="entry name" value="SF1_C_UvrD"/>
    <property type="match status" value="1"/>
</dbReference>
<keyword evidence="4 11" id="KW-0347">Helicase</keyword>
<feature type="domain" description="UvrD-like helicase ATP-binding" evidence="12">
    <location>
        <begin position="5"/>
        <end position="282"/>
    </location>
</feature>
<evidence type="ECO:0000256" key="9">
    <source>
        <dbReference type="ARBA" id="ARBA00034808"/>
    </source>
</evidence>
<dbReference type="PANTHER" id="PTHR11070:SF2">
    <property type="entry name" value="ATP-DEPENDENT DNA HELICASE SRS2"/>
    <property type="match status" value="1"/>
</dbReference>
<evidence type="ECO:0000256" key="7">
    <source>
        <dbReference type="ARBA" id="ARBA00023235"/>
    </source>
</evidence>
<comment type="catalytic activity">
    <reaction evidence="10">
        <text>ATP + H2O = ADP + phosphate + H(+)</text>
        <dbReference type="Rhea" id="RHEA:13065"/>
        <dbReference type="ChEBI" id="CHEBI:15377"/>
        <dbReference type="ChEBI" id="CHEBI:15378"/>
        <dbReference type="ChEBI" id="CHEBI:30616"/>
        <dbReference type="ChEBI" id="CHEBI:43474"/>
        <dbReference type="ChEBI" id="CHEBI:456216"/>
        <dbReference type="EC" id="5.6.2.4"/>
    </reaction>
</comment>
<dbReference type="Proteomes" id="UP000034665">
    <property type="component" value="Unassembled WGS sequence"/>
</dbReference>
<keyword evidence="5 11" id="KW-0067">ATP-binding</keyword>
<proteinExistence type="inferred from homology"/>
<evidence type="ECO:0000313" key="14">
    <source>
        <dbReference type="EMBL" id="KKR12094.1"/>
    </source>
</evidence>
<dbReference type="EC" id="5.6.2.4" evidence="9"/>